<feature type="domain" description="GtrA/DPMS transmembrane" evidence="6">
    <location>
        <begin position="16"/>
        <end position="143"/>
    </location>
</feature>
<evidence type="ECO:0000313" key="8">
    <source>
        <dbReference type="Proteomes" id="UP000505355"/>
    </source>
</evidence>
<dbReference type="GO" id="GO:0016020">
    <property type="term" value="C:membrane"/>
    <property type="evidence" value="ECO:0007669"/>
    <property type="project" value="UniProtKB-SubCell"/>
</dbReference>
<feature type="transmembrane region" description="Helical" evidence="5">
    <location>
        <begin position="55"/>
        <end position="78"/>
    </location>
</feature>
<accession>A0A7D4UER4</accession>
<evidence type="ECO:0000259" key="6">
    <source>
        <dbReference type="Pfam" id="PF04138"/>
    </source>
</evidence>
<feature type="transmembrane region" description="Helical" evidence="5">
    <location>
        <begin position="14"/>
        <end position="35"/>
    </location>
</feature>
<dbReference type="Pfam" id="PF04138">
    <property type="entry name" value="GtrA_DPMS_TM"/>
    <property type="match status" value="1"/>
</dbReference>
<keyword evidence="3 5" id="KW-1133">Transmembrane helix</keyword>
<keyword evidence="4 5" id="KW-0472">Membrane</keyword>
<sequence length="162" mass="18553">MAESYIKQISKNEVVRFVLSAGTGFVVDITCFYLFYHNIFEQKYYRVLGMNLRNFTVSLAVSFFLGVLVNFLMTRYIVFTQSKTSFSKQFFRFTAVAIIGFFANQALLELFVNKMNFYPPVARPVAALSLFFASFFIHKAFSFSLSLRHHAATDTSASSRNS</sequence>
<evidence type="ECO:0000256" key="2">
    <source>
        <dbReference type="ARBA" id="ARBA00022692"/>
    </source>
</evidence>
<protein>
    <submittedName>
        <fullName evidence="7">GtrA family protein</fullName>
    </submittedName>
</protein>
<reference evidence="7 8" key="1">
    <citation type="submission" date="2020-05" db="EMBL/GenBank/DDBJ databases">
        <title>Mucilaginibacter mali sp. nov.</title>
        <authorList>
            <person name="Kim H.S."/>
            <person name="Lee K.C."/>
            <person name="Suh M.K."/>
            <person name="Kim J.-S."/>
            <person name="Han K.-I."/>
            <person name="Eom M.K."/>
            <person name="Shin Y.K."/>
            <person name="Lee J.-S."/>
        </authorList>
    </citation>
    <scope>NUCLEOTIDE SEQUENCE [LARGE SCALE GENOMIC DNA]</scope>
    <source>
        <strain evidence="7 8">G2-14</strain>
    </source>
</reference>
<dbReference type="GO" id="GO:0000271">
    <property type="term" value="P:polysaccharide biosynthetic process"/>
    <property type="evidence" value="ECO:0007669"/>
    <property type="project" value="InterPro"/>
</dbReference>
<organism evidence="7 8">
    <name type="scientific">Mucilaginibacter mali</name>
    <dbReference type="NCBI Taxonomy" id="2740462"/>
    <lineage>
        <taxon>Bacteria</taxon>
        <taxon>Pseudomonadati</taxon>
        <taxon>Bacteroidota</taxon>
        <taxon>Sphingobacteriia</taxon>
        <taxon>Sphingobacteriales</taxon>
        <taxon>Sphingobacteriaceae</taxon>
        <taxon>Mucilaginibacter</taxon>
    </lineage>
</organism>
<keyword evidence="8" id="KW-1185">Reference proteome</keyword>
<name>A0A7D4UER4_9SPHI</name>
<dbReference type="Proteomes" id="UP000505355">
    <property type="component" value="Chromosome"/>
</dbReference>
<proteinExistence type="predicted"/>
<evidence type="ECO:0000256" key="4">
    <source>
        <dbReference type="ARBA" id="ARBA00023136"/>
    </source>
</evidence>
<dbReference type="RefSeq" id="WP_173413970.1">
    <property type="nucleotide sequence ID" value="NZ_CP054139.1"/>
</dbReference>
<keyword evidence="2 5" id="KW-0812">Transmembrane</keyword>
<dbReference type="AlphaFoldDB" id="A0A7D4UER4"/>
<dbReference type="InterPro" id="IPR007267">
    <property type="entry name" value="GtrA_DPMS_TM"/>
</dbReference>
<dbReference type="EMBL" id="CP054139">
    <property type="protein sequence ID" value="QKJ29276.1"/>
    <property type="molecule type" value="Genomic_DNA"/>
</dbReference>
<gene>
    <name evidence="7" type="ORF">HQ865_05740</name>
</gene>
<evidence type="ECO:0000256" key="3">
    <source>
        <dbReference type="ARBA" id="ARBA00022989"/>
    </source>
</evidence>
<evidence type="ECO:0000256" key="1">
    <source>
        <dbReference type="ARBA" id="ARBA00004141"/>
    </source>
</evidence>
<evidence type="ECO:0000313" key="7">
    <source>
        <dbReference type="EMBL" id="QKJ29276.1"/>
    </source>
</evidence>
<comment type="subcellular location">
    <subcellularLocation>
        <location evidence="1">Membrane</location>
        <topology evidence="1">Multi-pass membrane protein</topology>
    </subcellularLocation>
</comment>
<feature type="transmembrane region" description="Helical" evidence="5">
    <location>
        <begin position="120"/>
        <end position="138"/>
    </location>
</feature>
<evidence type="ECO:0000256" key="5">
    <source>
        <dbReference type="SAM" id="Phobius"/>
    </source>
</evidence>
<feature type="transmembrane region" description="Helical" evidence="5">
    <location>
        <begin position="90"/>
        <end position="108"/>
    </location>
</feature>
<dbReference type="KEGG" id="mmab:HQ865_05740"/>